<dbReference type="EMBL" id="NUVX01000070">
    <property type="protein sequence ID" value="PFJ31056.1"/>
    <property type="molecule type" value="Genomic_DNA"/>
</dbReference>
<dbReference type="SUPFAM" id="SSF55781">
    <property type="entry name" value="GAF domain-like"/>
    <property type="match status" value="1"/>
</dbReference>
<keyword evidence="2" id="KW-1133">Transmembrane helix</keyword>
<gene>
    <name evidence="4" type="ORF">COJ15_30455</name>
</gene>
<dbReference type="AlphaFoldDB" id="A0A9X6WHM6"/>
<proteinExistence type="predicted"/>
<evidence type="ECO:0000256" key="1">
    <source>
        <dbReference type="SAM" id="Coils"/>
    </source>
</evidence>
<reference evidence="4 5" key="1">
    <citation type="submission" date="2017-09" db="EMBL/GenBank/DDBJ databases">
        <title>Large-scale bioinformatics analysis of Bacillus genomes uncovers conserved roles of natural products in bacterial physiology.</title>
        <authorList>
            <consortium name="Agbiome Team Llc"/>
            <person name="Bleich R.M."/>
            <person name="Grubbs K.J."/>
            <person name="Santa Maria K.C."/>
            <person name="Allen S.E."/>
            <person name="Farag S."/>
            <person name="Shank E.A."/>
            <person name="Bowers A."/>
        </authorList>
    </citation>
    <scope>NUCLEOTIDE SEQUENCE [LARGE SCALE GENOMIC DNA]</scope>
    <source>
        <strain evidence="4 5">AFS085496</strain>
    </source>
</reference>
<sequence>MNEQEIKRKKIYGVVFSVFRLIMVIFFANQLFSGAFAGNMNTLTLTKLVVLALYVFGLALLPVGKIAIYAELIIIFGLMLFLGEKELVSLVIFPLITSVVSQTSKIDILLIPAMFTGLILYAVGKDYVTIGFSIGLFLFFLVKEYEKLEKSNEIKRLQITSLEREEKNRELEMELLLREKDNENLMDVFIRTKSLNEKIDIDELIEELIEAPKNFFHSECAAIYVLDEDRYRLLKSSGGEQRFEVSKTISIKDGKEPIITSKHLRVPIKLEKKLWGVLDIFGKREEVMNGQKIISNFNEDDYVTIATYTGQVMFSMKHAKLLIEMERMALTDPLTKLANRRHFENQFDYLLRQAKRGNELALIMLDIDHFKSFNDTYGHDKGDEALVIVAEVLQTYLREMDVVGRTGGEEFCVLVPGGNDKAVEIAERLRKKLSLVPFVKPITISLGIAYYGIDGTSIHELTKSSDKALYWAKEHGRNQVVEYCKVKDGDE</sequence>
<name>A0A9X6WHM6_BACTU</name>
<dbReference type="GO" id="GO:1902201">
    <property type="term" value="P:negative regulation of bacterial-type flagellum-dependent cell motility"/>
    <property type="evidence" value="ECO:0007669"/>
    <property type="project" value="TreeGrafter"/>
</dbReference>
<organism evidence="4 5">
    <name type="scientific">Bacillus thuringiensis</name>
    <dbReference type="NCBI Taxonomy" id="1428"/>
    <lineage>
        <taxon>Bacteria</taxon>
        <taxon>Bacillati</taxon>
        <taxon>Bacillota</taxon>
        <taxon>Bacilli</taxon>
        <taxon>Bacillales</taxon>
        <taxon>Bacillaceae</taxon>
        <taxon>Bacillus</taxon>
        <taxon>Bacillus cereus group</taxon>
    </lineage>
</organism>
<dbReference type="GO" id="GO:0005886">
    <property type="term" value="C:plasma membrane"/>
    <property type="evidence" value="ECO:0007669"/>
    <property type="project" value="TreeGrafter"/>
</dbReference>
<dbReference type="GO" id="GO:0052621">
    <property type="term" value="F:diguanylate cyclase activity"/>
    <property type="evidence" value="ECO:0007669"/>
    <property type="project" value="TreeGrafter"/>
</dbReference>
<dbReference type="FunFam" id="3.30.70.270:FF:000001">
    <property type="entry name" value="Diguanylate cyclase domain protein"/>
    <property type="match status" value="1"/>
</dbReference>
<feature type="transmembrane region" description="Helical" evidence="2">
    <location>
        <begin position="118"/>
        <end position="142"/>
    </location>
</feature>
<dbReference type="NCBIfam" id="TIGR00254">
    <property type="entry name" value="GGDEF"/>
    <property type="match status" value="1"/>
</dbReference>
<feature type="transmembrane region" description="Helical" evidence="2">
    <location>
        <begin position="52"/>
        <end position="80"/>
    </location>
</feature>
<feature type="domain" description="GGDEF" evidence="3">
    <location>
        <begin position="358"/>
        <end position="485"/>
    </location>
</feature>
<keyword evidence="2" id="KW-0812">Transmembrane</keyword>
<dbReference type="SMART" id="SM00267">
    <property type="entry name" value="GGDEF"/>
    <property type="match status" value="1"/>
</dbReference>
<protein>
    <recommendedName>
        <fullName evidence="3">GGDEF domain-containing protein</fullName>
    </recommendedName>
</protein>
<keyword evidence="1" id="KW-0175">Coiled coil</keyword>
<dbReference type="InterPro" id="IPR043128">
    <property type="entry name" value="Rev_trsase/Diguanyl_cyclase"/>
</dbReference>
<feature type="coiled-coil region" evidence="1">
    <location>
        <begin position="145"/>
        <end position="179"/>
    </location>
</feature>
<dbReference type="InterPro" id="IPR029787">
    <property type="entry name" value="Nucleotide_cyclase"/>
</dbReference>
<dbReference type="Proteomes" id="UP000224003">
    <property type="component" value="Unassembled WGS sequence"/>
</dbReference>
<dbReference type="GO" id="GO:0043709">
    <property type="term" value="P:cell adhesion involved in single-species biofilm formation"/>
    <property type="evidence" value="ECO:0007669"/>
    <property type="project" value="TreeGrafter"/>
</dbReference>
<comment type="caution">
    <text evidence="4">The sequence shown here is derived from an EMBL/GenBank/DDBJ whole genome shotgun (WGS) entry which is preliminary data.</text>
</comment>
<evidence type="ECO:0000259" key="3">
    <source>
        <dbReference type="PROSITE" id="PS50887"/>
    </source>
</evidence>
<accession>A0A9X6WHM6</accession>
<dbReference type="InterPro" id="IPR000160">
    <property type="entry name" value="GGDEF_dom"/>
</dbReference>
<evidence type="ECO:0000313" key="5">
    <source>
        <dbReference type="Proteomes" id="UP000224003"/>
    </source>
</evidence>
<dbReference type="InterPro" id="IPR050469">
    <property type="entry name" value="Diguanylate_Cyclase"/>
</dbReference>
<dbReference type="Gene3D" id="3.30.70.270">
    <property type="match status" value="1"/>
</dbReference>
<feature type="transmembrane region" description="Helical" evidence="2">
    <location>
        <begin position="12"/>
        <end position="32"/>
    </location>
</feature>
<dbReference type="PANTHER" id="PTHR45138">
    <property type="entry name" value="REGULATORY COMPONENTS OF SENSORY TRANSDUCTION SYSTEM"/>
    <property type="match status" value="1"/>
</dbReference>
<dbReference type="SUPFAM" id="SSF55073">
    <property type="entry name" value="Nucleotide cyclase"/>
    <property type="match status" value="1"/>
</dbReference>
<dbReference type="PROSITE" id="PS50887">
    <property type="entry name" value="GGDEF"/>
    <property type="match status" value="1"/>
</dbReference>
<evidence type="ECO:0000256" key="2">
    <source>
        <dbReference type="SAM" id="Phobius"/>
    </source>
</evidence>
<feature type="transmembrane region" description="Helical" evidence="2">
    <location>
        <begin position="87"/>
        <end position="106"/>
    </location>
</feature>
<dbReference type="PANTHER" id="PTHR45138:SF9">
    <property type="entry name" value="DIGUANYLATE CYCLASE DGCM-RELATED"/>
    <property type="match status" value="1"/>
</dbReference>
<keyword evidence="2" id="KW-0472">Membrane</keyword>
<evidence type="ECO:0000313" key="4">
    <source>
        <dbReference type="EMBL" id="PFJ31056.1"/>
    </source>
</evidence>
<dbReference type="CDD" id="cd01949">
    <property type="entry name" value="GGDEF"/>
    <property type="match status" value="1"/>
</dbReference>
<dbReference type="RefSeq" id="WP_098517507.1">
    <property type="nucleotide sequence ID" value="NZ_NUVX01000070.1"/>
</dbReference>
<dbReference type="Pfam" id="PF00990">
    <property type="entry name" value="GGDEF"/>
    <property type="match status" value="1"/>
</dbReference>